<gene>
    <name evidence="5" type="ORF">ACFFRE_03940</name>
</gene>
<proteinExistence type="predicted"/>
<keyword evidence="3 5" id="KW-0560">Oxidoreductase</keyword>
<evidence type="ECO:0000256" key="1">
    <source>
        <dbReference type="ARBA" id="ARBA00022630"/>
    </source>
</evidence>
<dbReference type="EC" id="1.13.12.-" evidence="5"/>
<dbReference type="InterPro" id="IPR004136">
    <property type="entry name" value="NMO"/>
</dbReference>
<evidence type="ECO:0000313" key="6">
    <source>
        <dbReference type="Proteomes" id="UP001589788"/>
    </source>
</evidence>
<dbReference type="PANTHER" id="PTHR32332">
    <property type="entry name" value="2-NITROPROPANE DIOXYGENASE"/>
    <property type="match status" value="1"/>
</dbReference>
<dbReference type="Gene3D" id="3.20.20.70">
    <property type="entry name" value="Aldolase class I"/>
    <property type="match status" value="1"/>
</dbReference>
<dbReference type="RefSeq" id="WP_377788424.1">
    <property type="nucleotide sequence ID" value="NZ_JBHLYQ010000025.1"/>
</dbReference>
<evidence type="ECO:0000313" key="5">
    <source>
        <dbReference type="EMBL" id="MFC0081311.1"/>
    </source>
</evidence>
<evidence type="ECO:0000256" key="2">
    <source>
        <dbReference type="ARBA" id="ARBA00022643"/>
    </source>
</evidence>
<keyword evidence="2" id="KW-0288">FMN</keyword>
<dbReference type="GO" id="GO:0016491">
    <property type="term" value="F:oxidoreductase activity"/>
    <property type="evidence" value="ECO:0007669"/>
    <property type="project" value="UniProtKB-KW"/>
</dbReference>
<evidence type="ECO:0000256" key="4">
    <source>
        <dbReference type="SAM" id="MobiDB-lite"/>
    </source>
</evidence>
<dbReference type="CDD" id="cd04730">
    <property type="entry name" value="NPD_like"/>
    <property type="match status" value="1"/>
</dbReference>
<dbReference type="Pfam" id="PF03060">
    <property type="entry name" value="NMO"/>
    <property type="match status" value="2"/>
</dbReference>
<dbReference type="InterPro" id="IPR013785">
    <property type="entry name" value="Aldolase_TIM"/>
</dbReference>
<accession>A0ABV6C3A0</accession>
<evidence type="ECO:0000256" key="3">
    <source>
        <dbReference type="ARBA" id="ARBA00023002"/>
    </source>
</evidence>
<dbReference type="PANTHER" id="PTHR32332:SF38">
    <property type="entry name" value="MONOOXYGENASE RV1533-RELATED"/>
    <property type="match status" value="1"/>
</dbReference>
<protein>
    <submittedName>
        <fullName evidence="5">NAD(P)H-dependent flavin oxidoreductase</fullName>
        <ecNumber evidence="5">1.13.12.-</ecNumber>
    </submittedName>
</protein>
<comment type="caution">
    <text evidence="5">The sequence shown here is derived from an EMBL/GenBank/DDBJ whole genome shotgun (WGS) entry which is preliminary data.</text>
</comment>
<keyword evidence="1" id="KW-0285">Flavoprotein</keyword>
<dbReference type="EMBL" id="JBHLYQ010000025">
    <property type="protein sequence ID" value="MFC0081311.1"/>
    <property type="molecule type" value="Genomic_DNA"/>
</dbReference>
<reference evidence="5 6" key="1">
    <citation type="submission" date="2024-09" db="EMBL/GenBank/DDBJ databases">
        <authorList>
            <person name="Sun Q."/>
            <person name="Mori K."/>
        </authorList>
    </citation>
    <scope>NUCLEOTIDE SEQUENCE [LARGE SCALE GENOMIC DNA]</scope>
    <source>
        <strain evidence="5 6">JCM 15389</strain>
    </source>
</reference>
<name>A0ABV6C3A0_9ACTN</name>
<dbReference type="SUPFAM" id="SSF51412">
    <property type="entry name" value="Inosine monophosphate dehydrogenase (IMPDH)"/>
    <property type="match status" value="1"/>
</dbReference>
<feature type="region of interest" description="Disordered" evidence="4">
    <location>
        <begin position="267"/>
        <end position="288"/>
    </location>
</feature>
<dbReference type="Proteomes" id="UP001589788">
    <property type="component" value="Unassembled WGS sequence"/>
</dbReference>
<keyword evidence="6" id="KW-1185">Reference proteome</keyword>
<organism evidence="5 6">
    <name type="scientific">Aciditerrimonas ferrireducens</name>
    <dbReference type="NCBI Taxonomy" id="667306"/>
    <lineage>
        <taxon>Bacteria</taxon>
        <taxon>Bacillati</taxon>
        <taxon>Actinomycetota</taxon>
        <taxon>Acidimicrobiia</taxon>
        <taxon>Acidimicrobiales</taxon>
        <taxon>Acidimicrobiaceae</taxon>
        <taxon>Aciditerrimonas</taxon>
    </lineage>
</organism>
<sequence>MIKTRLTELLRVEHPVMLAGMGGVSYHRLVAAVSEAGGFGCLGASTMSPEQMVEEMAAVRAATTKPFGVDLLTAMPGDLVGQVERIIEGGASVFVAGLGVPTKVVDLCHAHGLLVVNMCGKVEHARRAVDAGCDLVVAQGTEAGGHTGTVATFPLVPQVVDAVGDRVPVVAAGGIVDGRGLAAALALGADGVWVGTRFIATPEARGLPGYKDRLLASREDQTVISRAYSGKTMRVLRNAYTDYFEQHPDELRPFPDQLRRSLGDQAFHLGGDEQTPGVDPEKEGYPAGQGVGALRELVPAGELVRRFVAEAEAVLAKTAGFVQAGPLASQPAS</sequence>